<evidence type="ECO:0000313" key="5">
    <source>
        <dbReference type="EMBL" id="QNQ90802.1"/>
    </source>
</evidence>
<dbReference type="SMART" id="SM00354">
    <property type="entry name" value="HTH_LACI"/>
    <property type="match status" value="1"/>
</dbReference>
<dbReference type="Pfam" id="PF13377">
    <property type="entry name" value="Peripla_BP_3"/>
    <property type="match status" value="1"/>
</dbReference>
<dbReference type="Gene3D" id="3.40.50.2300">
    <property type="match status" value="2"/>
</dbReference>
<gene>
    <name evidence="5" type="ORF">GP475_09210</name>
</gene>
<reference evidence="5 6" key="1">
    <citation type="submission" date="2019-12" db="EMBL/GenBank/DDBJ databases">
        <title>Corynebacterium sp. nov., isolated from feces of the Anser Albifrons in China.</title>
        <authorList>
            <person name="Liu Q."/>
        </authorList>
    </citation>
    <scope>NUCLEOTIDE SEQUENCE [LARGE SCALE GENOMIC DNA]</scope>
    <source>
        <strain evidence="5 6">4H37-19</strain>
    </source>
</reference>
<dbReference type="InterPro" id="IPR000843">
    <property type="entry name" value="HTH_LacI"/>
</dbReference>
<keyword evidence="2 5" id="KW-0238">DNA-binding</keyword>
<feature type="domain" description="HTH lacI-type" evidence="4">
    <location>
        <begin position="8"/>
        <end position="62"/>
    </location>
</feature>
<dbReference type="CDD" id="cd01574">
    <property type="entry name" value="PBP1_LacI"/>
    <property type="match status" value="1"/>
</dbReference>
<keyword evidence="3" id="KW-0804">Transcription</keyword>
<dbReference type="InterPro" id="IPR028082">
    <property type="entry name" value="Peripla_BP_I"/>
</dbReference>
<accession>A0A7H0SQH7</accession>
<dbReference type="PANTHER" id="PTHR30146">
    <property type="entry name" value="LACI-RELATED TRANSCRIPTIONAL REPRESSOR"/>
    <property type="match status" value="1"/>
</dbReference>
<keyword evidence="6" id="KW-1185">Reference proteome</keyword>
<dbReference type="GO" id="GO:0000976">
    <property type="term" value="F:transcription cis-regulatory region binding"/>
    <property type="evidence" value="ECO:0007669"/>
    <property type="project" value="TreeGrafter"/>
</dbReference>
<dbReference type="AlphaFoldDB" id="A0A7H0SQH7"/>
<dbReference type="InterPro" id="IPR010982">
    <property type="entry name" value="Lambda_DNA-bd_dom_sf"/>
</dbReference>
<dbReference type="KEGG" id="cpoy:GP475_09210"/>
<dbReference type="RefSeq" id="WP_187974113.1">
    <property type="nucleotide sequence ID" value="NZ_CP046884.1"/>
</dbReference>
<evidence type="ECO:0000313" key="6">
    <source>
        <dbReference type="Proteomes" id="UP000516320"/>
    </source>
</evidence>
<proteinExistence type="predicted"/>
<evidence type="ECO:0000256" key="1">
    <source>
        <dbReference type="ARBA" id="ARBA00023015"/>
    </source>
</evidence>
<dbReference type="Proteomes" id="UP000516320">
    <property type="component" value="Chromosome"/>
</dbReference>
<protein>
    <submittedName>
        <fullName evidence="5">LacI family DNA-binding transcriptional regulator</fullName>
    </submittedName>
</protein>
<dbReference type="SUPFAM" id="SSF47413">
    <property type="entry name" value="lambda repressor-like DNA-binding domains"/>
    <property type="match status" value="1"/>
</dbReference>
<dbReference type="PROSITE" id="PS00356">
    <property type="entry name" value="HTH_LACI_1"/>
    <property type="match status" value="1"/>
</dbReference>
<dbReference type="GO" id="GO:0003700">
    <property type="term" value="F:DNA-binding transcription factor activity"/>
    <property type="evidence" value="ECO:0007669"/>
    <property type="project" value="TreeGrafter"/>
</dbReference>
<dbReference type="SUPFAM" id="SSF53822">
    <property type="entry name" value="Periplasmic binding protein-like I"/>
    <property type="match status" value="1"/>
</dbReference>
<evidence type="ECO:0000256" key="3">
    <source>
        <dbReference type="ARBA" id="ARBA00023163"/>
    </source>
</evidence>
<name>A0A7H0SQH7_9CORY</name>
<keyword evidence="1" id="KW-0805">Transcription regulation</keyword>
<dbReference type="InterPro" id="IPR046335">
    <property type="entry name" value="LacI/GalR-like_sensor"/>
</dbReference>
<dbReference type="EMBL" id="CP046884">
    <property type="protein sequence ID" value="QNQ90802.1"/>
    <property type="molecule type" value="Genomic_DNA"/>
</dbReference>
<sequence>MNSGHRTPTMNEVARKAAVSVQTVSRVVNGFPGVKESTRKRVNAAIQELGYRPNLTARALVTRRSGLIGVVSVGSFLHGPTNTLAAIEKAARKNGRLTLLAAIENSDEIEFLKTIEEFQERNVEGLVIIASREAVVRYCTHLKLTTPLIIVGPRPADLGSLPCLSVDQFAGAKLAIDHLLDLGHRDIALVTGPRQWVDAQQRLEGALATCESQGVHPRIFSGDWSPQSGFLAGEWLNSLPEPSRPTAVFAANDSMAMGIMRALSSSTTHMAVVGFDNIPESEFLTIPLTTIHQDFATLGRRVLEALLALIAGEEADFSPIAPHLIIRESSL</sequence>
<organism evidence="5 6">
    <name type="scientific">Corynebacterium poyangense</name>
    <dbReference type="NCBI Taxonomy" id="2684405"/>
    <lineage>
        <taxon>Bacteria</taxon>
        <taxon>Bacillati</taxon>
        <taxon>Actinomycetota</taxon>
        <taxon>Actinomycetes</taxon>
        <taxon>Mycobacteriales</taxon>
        <taxon>Corynebacteriaceae</taxon>
        <taxon>Corynebacterium</taxon>
    </lineage>
</organism>
<dbReference type="Gene3D" id="1.10.260.40">
    <property type="entry name" value="lambda repressor-like DNA-binding domains"/>
    <property type="match status" value="1"/>
</dbReference>
<dbReference type="Pfam" id="PF00356">
    <property type="entry name" value="LacI"/>
    <property type="match status" value="1"/>
</dbReference>
<evidence type="ECO:0000256" key="2">
    <source>
        <dbReference type="ARBA" id="ARBA00023125"/>
    </source>
</evidence>
<dbReference type="PANTHER" id="PTHR30146:SF109">
    <property type="entry name" value="HTH-TYPE TRANSCRIPTIONAL REGULATOR GALS"/>
    <property type="match status" value="1"/>
</dbReference>
<dbReference type="CDD" id="cd01392">
    <property type="entry name" value="HTH_LacI"/>
    <property type="match status" value="1"/>
</dbReference>
<dbReference type="PROSITE" id="PS50932">
    <property type="entry name" value="HTH_LACI_2"/>
    <property type="match status" value="1"/>
</dbReference>
<evidence type="ECO:0000259" key="4">
    <source>
        <dbReference type="PROSITE" id="PS50932"/>
    </source>
</evidence>